<keyword evidence="3" id="KW-1185">Reference proteome</keyword>
<evidence type="ECO:0000313" key="2">
    <source>
        <dbReference type="EMBL" id="UWN65940.1"/>
    </source>
</evidence>
<dbReference type="RefSeq" id="WP_019149426.1">
    <property type="nucleotide sequence ID" value="NZ_CP102252.1"/>
</dbReference>
<feature type="signal peptide" evidence="1">
    <location>
        <begin position="1"/>
        <end position="19"/>
    </location>
</feature>
<accession>A0ABY5V8I4</accession>
<protein>
    <submittedName>
        <fullName evidence="2">Fimbrillin family protein</fullName>
    </submittedName>
</protein>
<dbReference type="Gene3D" id="2.60.40.2630">
    <property type="match status" value="1"/>
</dbReference>
<sequence length="342" mass="35745">MKKLSFFSAALLLAAVFSAGCSKDRKPSVKPTPDKDAPVEILLSGGVVPATSAEVRTAQLPPLTRAVINAEHGALEVSFARLDQLDDGQYPAYATLSAALPATLAANTGEVSSEAAISFATSQYYLSRETNNNTKLVGWYPRAVPAAGVVTLNIDGGTDIMLTQELVGCKVAESRFGTTGKVFTFAHQLTQFRFKAYAADAAAPAVWGKITDIALKDRQTKCKITLPGTVEFEGVAADLSLSKNRLADDADIAYPLAFTEGSDTAAECGYAMVAPVAAGASLSLAVVTEQGGTCEVALPVPDAGFEKGKAYDVVLKFTTTAVEPVATIGAWVDASDRVEIPL</sequence>
<reference evidence="2" key="1">
    <citation type="journal article" date="2022" name="Cell">
        <title>Design, construction, and in vivo augmentation of a complex gut microbiome.</title>
        <authorList>
            <person name="Cheng A.G."/>
            <person name="Ho P.Y."/>
            <person name="Aranda-Diaz A."/>
            <person name="Jain S."/>
            <person name="Yu F.B."/>
            <person name="Meng X."/>
            <person name="Wang M."/>
            <person name="Iakiviak M."/>
            <person name="Nagashima K."/>
            <person name="Zhao A."/>
            <person name="Murugkar P."/>
            <person name="Patil A."/>
            <person name="Atabakhsh K."/>
            <person name="Weakley A."/>
            <person name="Yan J."/>
            <person name="Brumbaugh A.R."/>
            <person name="Higginbottom S."/>
            <person name="Dimas A."/>
            <person name="Shiver A.L."/>
            <person name="Deutschbauer A."/>
            <person name="Neff N."/>
            <person name="Sonnenburg J.L."/>
            <person name="Huang K.C."/>
            <person name="Fischbach M.A."/>
        </authorList>
    </citation>
    <scope>NUCLEOTIDE SEQUENCE</scope>
    <source>
        <strain evidence="2">JC50</strain>
    </source>
</reference>
<name>A0ABY5V8I4_9BACT</name>
<evidence type="ECO:0000313" key="3">
    <source>
        <dbReference type="Proteomes" id="UP001058267"/>
    </source>
</evidence>
<dbReference type="EMBL" id="CP102252">
    <property type="protein sequence ID" value="UWN65940.1"/>
    <property type="molecule type" value="Genomic_DNA"/>
</dbReference>
<dbReference type="InterPro" id="IPR025049">
    <property type="entry name" value="Mfa-like_1"/>
</dbReference>
<proteinExistence type="predicted"/>
<dbReference type="Pfam" id="PF13149">
    <property type="entry name" value="Mfa_like_1"/>
    <property type="match status" value="1"/>
</dbReference>
<gene>
    <name evidence="2" type="ORF">NQ519_03615</name>
</gene>
<organism evidence="2 3">
    <name type="scientific">Alistipes senegalensis JC50</name>
    <dbReference type="NCBI Taxonomy" id="1033732"/>
    <lineage>
        <taxon>Bacteria</taxon>
        <taxon>Pseudomonadati</taxon>
        <taxon>Bacteroidota</taxon>
        <taxon>Bacteroidia</taxon>
        <taxon>Bacteroidales</taxon>
        <taxon>Rikenellaceae</taxon>
        <taxon>Alistipes</taxon>
    </lineage>
</organism>
<dbReference type="CDD" id="cd13121">
    <property type="entry name" value="BF2867_like_C"/>
    <property type="match status" value="1"/>
</dbReference>
<evidence type="ECO:0000256" key="1">
    <source>
        <dbReference type="SAM" id="SignalP"/>
    </source>
</evidence>
<dbReference type="PROSITE" id="PS51257">
    <property type="entry name" value="PROKAR_LIPOPROTEIN"/>
    <property type="match status" value="1"/>
</dbReference>
<keyword evidence="1" id="KW-0732">Signal</keyword>
<dbReference type="Proteomes" id="UP001058267">
    <property type="component" value="Chromosome"/>
</dbReference>
<feature type="chain" id="PRO_5047154842" evidence="1">
    <location>
        <begin position="20"/>
        <end position="342"/>
    </location>
</feature>